<dbReference type="SUPFAM" id="SSF48452">
    <property type="entry name" value="TPR-like"/>
    <property type="match status" value="1"/>
</dbReference>
<evidence type="ECO:0000256" key="2">
    <source>
        <dbReference type="ARBA" id="ARBA00022737"/>
    </source>
</evidence>
<feature type="domain" description="OmpR/PhoB-type" evidence="7">
    <location>
        <begin position="1"/>
        <end position="56"/>
    </location>
</feature>
<dbReference type="InterPro" id="IPR011990">
    <property type="entry name" value="TPR-like_helical_dom_sf"/>
</dbReference>
<dbReference type="Pfam" id="PF03704">
    <property type="entry name" value="BTAD"/>
    <property type="match status" value="1"/>
</dbReference>
<dbReference type="CDD" id="cd15831">
    <property type="entry name" value="BTAD"/>
    <property type="match status" value="1"/>
</dbReference>
<keyword evidence="3" id="KW-0805">Transcription regulation</keyword>
<dbReference type="Gene3D" id="3.40.50.300">
    <property type="entry name" value="P-loop containing nucleotide triphosphate hydrolases"/>
    <property type="match status" value="1"/>
</dbReference>
<dbReference type="SUPFAM" id="SSF52540">
    <property type="entry name" value="P-loop containing nucleoside triphosphate hydrolases"/>
    <property type="match status" value="1"/>
</dbReference>
<dbReference type="InterPro" id="IPR036388">
    <property type="entry name" value="WH-like_DNA-bd_sf"/>
</dbReference>
<dbReference type="Pfam" id="PF00931">
    <property type="entry name" value="NB-ARC"/>
    <property type="match status" value="1"/>
</dbReference>
<evidence type="ECO:0000256" key="3">
    <source>
        <dbReference type="ARBA" id="ARBA00023015"/>
    </source>
</evidence>
<evidence type="ECO:0000256" key="1">
    <source>
        <dbReference type="ARBA" id="ARBA00005820"/>
    </source>
</evidence>
<keyword evidence="4 6" id="KW-0238">DNA-binding</keyword>
<organism evidence="8 9">
    <name type="scientific">Streptosporangium algeriense</name>
    <dbReference type="NCBI Taxonomy" id="1682748"/>
    <lineage>
        <taxon>Bacteria</taxon>
        <taxon>Bacillati</taxon>
        <taxon>Actinomycetota</taxon>
        <taxon>Actinomycetes</taxon>
        <taxon>Streptosporangiales</taxon>
        <taxon>Streptosporangiaceae</taxon>
        <taxon>Streptosporangium</taxon>
    </lineage>
</organism>
<feature type="DNA-binding region" description="OmpR/PhoB-type" evidence="6">
    <location>
        <begin position="1"/>
        <end position="56"/>
    </location>
</feature>
<proteinExistence type="inferred from homology"/>
<keyword evidence="2" id="KW-0677">Repeat</keyword>
<accession>A0ABW3DWT4</accession>
<dbReference type="Gene3D" id="1.10.10.10">
    <property type="entry name" value="Winged helix-like DNA-binding domain superfamily/Winged helix DNA-binding domain"/>
    <property type="match status" value="1"/>
</dbReference>
<evidence type="ECO:0000256" key="5">
    <source>
        <dbReference type="ARBA" id="ARBA00023163"/>
    </source>
</evidence>
<dbReference type="EMBL" id="JBHTHX010000845">
    <property type="protein sequence ID" value="MFD0887195.1"/>
    <property type="molecule type" value="Genomic_DNA"/>
</dbReference>
<keyword evidence="5" id="KW-0804">Transcription</keyword>
<sequence length="570" mass="62615">MVSTAHIAEAVWGDRLPSSPGNQVALCISALRRRLSAAGARADLIKTVAPGYLIDLREGELDTHLVDRHRAAARELCTQGRRESAVAELRTALSCWRGPTLSGVSSPALQPQVSLWEERRLGLLEECIQLELELGRSRELIGELSALTSENPLREKPRAQLMVALYRAGRQADALEVYADTRRRLNDELGIEPGEELRLLHQSLLRGELDHPSARETARPSDPAPCMLLADLPDFTGREEQISFLRQALTAERKAGVPVCVVTGRGGIGKTSLATHVAHQLRDEFPDGQLYVDLHGVQVHHAEPGKVLARFLRELGVENDLIPETNEERAEVYRNLLAGRRVLVVLDNAASEMQIQPLLPGSSSSSVLITSRFRLAGLPGAQLIELSTLSDVQSIDLLTGILGSGRVDAERQAAQKLAAYCGGLPLALRIVAARLVGRPHWTLQKLASRLSREHLRLDELVHDGMDVRASLALSYEGLSFDAQRLFRLLALLDVGDFAAWVGTPLLGVDEELAEELLEQLVDAQLVDVLGRDATGRLRYRFHDVVRLYARERAGQIEPPAARRAALSRSL</sequence>
<dbReference type="PANTHER" id="PTHR35807">
    <property type="entry name" value="TRANSCRIPTIONAL REGULATOR REDD-RELATED"/>
    <property type="match status" value="1"/>
</dbReference>
<dbReference type="InterPro" id="IPR042197">
    <property type="entry name" value="Apaf_helical"/>
</dbReference>
<comment type="caution">
    <text evidence="8">The sequence shown here is derived from an EMBL/GenBank/DDBJ whole genome shotgun (WGS) entry which is preliminary data.</text>
</comment>
<evidence type="ECO:0000256" key="4">
    <source>
        <dbReference type="ARBA" id="ARBA00023125"/>
    </source>
</evidence>
<dbReference type="InterPro" id="IPR051677">
    <property type="entry name" value="AfsR-DnrI-RedD_regulator"/>
</dbReference>
<dbReference type="Proteomes" id="UP001597024">
    <property type="component" value="Unassembled WGS sequence"/>
</dbReference>
<dbReference type="Gene3D" id="1.10.8.430">
    <property type="entry name" value="Helical domain of apoptotic protease-activating factors"/>
    <property type="match status" value="1"/>
</dbReference>
<dbReference type="SUPFAM" id="SSF46894">
    <property type="entry name" value="C-terminal effector domain of the bipartite response regulators"/>
    <property type="match status" value="1"/>
</dbReference>
<feature type="non-terminal residue" evidence="8">
    <location>
        <position position="570"/>
    </location>
</feature>
<dbReference type="InterPro" id="IPR016032">
    <property type="entry name" value="Sig_transdc_resp-reg_C-effctor"/>
</dbReference>
<keyword evidence="9" id="KW-1185">Reference proteome</keyword>
<comment type="similarity">
    <text evidence="1">Belongs to the AfsR/DnrI/RedD regulatory family.</text>
</comment>
<evidence type="ECO:0000313" key="8">
    <source>
        <dbReference type="EMBL" id="MFD0887195.1"/>
    </source>
</evidence>
<evidence type="ECO:0000256" key="6">
    <source>
        <dbReference type="PROSITE-ProRule" id="PRU01091"/>
    </source>
</evidence>
<gene>
    <name evidence="8" type="ORF">ACFQ08_21840</name>
</gene>
<evidence type="ECO:0000313" key="9">
    <source>
        <dbReference type="Proteomes" id="UP001597024"/>
    </source>
</evidence>
<dbReference type="InterPro" id="IPR005158">
    <property type="entry name" value="BTAD"/>
</dbReference>
<dbReference type="PROSITE" id="PS51755">
    <property type="entry name" value="OMPR_PHOB"/>
    <property type="match status" value="1"/>
</dbReference>
<dbReference type="InterPro" id="IPR027417">
    <property type="entry name" value="P-loop_NTPase"/>
</dbReference>
<dbReference type="InterPro" id="IPR001867">
    <property type="entry name" value="OmpR/PhoB-type_DNA-bd"/>
</dbReference>
<dbReference type="Gene3D" id="1.25.40.10">
    <property type="entry name" value="Tetratricopeptide repeat domain"/>
    <property type="match status" value="1"/>
</dbReference>
<evidence type="ECO:0000259" key="7">
    <source>
        <dbReference type="PROSITE" id="PS51755"/>
    </source>
</evidence>
<dbReference type="PRINTS" id="PR00364">
    <property type="entry name" value="DISEASERSIST"/>
</dbReference>
<name>A0ABW3DWT4_9ACTN</name>
<dbReference type="PANTHER" id="PTHR35807:SF1">
    <property type="entry name" value="TRANSCRIPTIONAL REGULATOR REDD"/>
    <property type="match status" value="1"/>
</dbReference>
<protein>
    <submittedName>
        <fullName evidence="8">BTAD domain-containing putative transcriptional regulator</fullName>
    </submittedName>
</protein>
<reference evidence="9" key="1">
    <citation type="journal article" date="2019" name="Int. J. Syst. Evol. Microbiol.">
        <title>The Global Catalogue of Microorganisms (GCM) 10K type strain sequencing project: providing services to taxonomists for standard genome sequencing and annotation.</title>
        <authorList>
            <consortium name="The Broad Institute Genomics Platform"/>
            <consortium name="The Broad Institute Genome Sequencing Center for Infectious Disease"/>
            <person name="Wu L."/>
            <person name="Ma J."/>
        </authorList>
    </citation>
    <scope>NUCLEOTIDE SEQUENCE [LARGE SCALE GENOMIC DNA]</scope>
    <source>
        <strain evidence="9">CCUG 62974</strain>
    </source>
</reference>
<dbReference type="SMART" id="SM01043">
    <property type="entry name" value="BTAD"/>
    <property type="match status" value="1"/>
</dbReference>
<dbReference type="InterPro" id="IPR002182">
    <property type="entry name" value="NB-ARC"/>
</dbReference>